<gene>
    <name evidence="3" type="ORF">ACFQKD_01335</name>
</gene>
<name>A0ABD5WQW2_9EURY</name>
<organism evidence="3 4">
    <name type="scientific">Halobaculum marinum</name>
    <dbReference type="NCBI Taxonomy" id="3031996"/>
    <lineage>
        <taxon>Archaea</taxon>
        <taxon>Methanobacteriati</taxon>
        <taxon>Methanobacteriota</taxon>
        <taxon>Stenosarchaea group</taxon>
        <taxon>Halobacteria</taxon>
        <taxon>Halobacteriales</taxon>
        <taxon>Haloferacaceae</taxon>
        <taxon>Halobaculum</taxon>
    </lineage>
</organism>
<keyword evidence="1" id="KW-1133">Transmembrane helix</keyword>
<dbReference type="Pfam" id="PF13796">
    <property type="entry name" value="Sensor"/>
    <property type="match status" value="1"/>
</dbReference>
<reference evidence="3 4" key="1">
    <citation type="journal article" date="2019" name="Int. J. Syst. Evol. Microbiol.">
        <title>The Global Catalogue of Microorganisms (GCM) 10K type strain sequencing project: providing services to taxonomists for standard genome sequencing and annotation.</title>
        <authorList>
            <consortium name="The Broad Institute Genomics Platform"/>
            <consortium name="The Broad Institute Genome Sequencing Center for Infectious Disease"/>
            <person name="Wu L."/>
            <person name="Ma J."/>
        </authorList>
    </citation>
    <scope>NUCLEOTIDE SEQUENCE [LARGE SCALE GENOMIC DNA]</scope>
    <source>
        <strain evidence="3 4">DT55</strain>
    </source>
</reference>
<feature type="transmembrane region" description="Helical" evidence="1">
    <location>
        <begin position="26"/>
        <end position="46"/>
    </location>
</feature>
<feature type="transmembrane region" description="Helical" evidence="1">
    <location>
        <begin position="172"/>
        <end position="190"/>
    </location>
</feature>
<dbReference type="InterPro" id="IPR025828">
    <property type="entry name" value="Put_sensor_dom"/>
</dbReference>
<proteinExistence type="predicted"/>
<evidence type="ECO:0000256" key="1">
    <source>
        <dbReference type="SAM" id="Phobius"/>
    </source>
</evidence>
<dbReference type="GeneID" id="79270186"/>
<evidence type="ECO:0000313" key="3">
    <source>
        <dbReference type="EMBL" id="MFC7095935.1"/>
    </source>
</evidence>
<comment type="caution">
    <text evidence="3">The sequence shown here is derived from an EMBL/GenBank/DDBJ whole genome shotgun (WGS) entry which is preliminary data.</text>
</comment>
<feature type="transmembrane region" description="Helical" evidence="1">
    <location>
        <begin position="53"/>
        <end position="76"/>
    </location>
</feature>
<sequence>MTTADSRDALASFASAPLDPLTYRSFLYLLLAVPVGFAYLIVFSLAGGLSVGLSVTVLAPLAVLTTLLLAVAVVWADATLTGRLLDVEVSPWFPSRDRGVVAFCKELVLARETWTGLLYLCWRMVLGIVALVVLTTGVSLTWGLLAAPLAYDEFLRIDYRLGVYRIDTLSRALVAAGAGVVVGALTLYAANLLGRVSAVVTTTLVDGPSGDDPDETTDA</sequence>
<dbReference type="Proteomes" id="UP001596388">
    <property type="component" value="Unassembled WGS sequence"/>
</dbReference>
<keyword evidence="1" id="KW-0812">Transmembrane</keyword>
<protein>
    <submittedName>
        <fullName evidence="3">Sensor domain-containing protein</fullName>
    </submittedName>
</protein>
<dbReference type="RefSeq" id="WP_276236583.1">
    <property type="nucleotide sequence ID" value="NZ_CP119989.1"/>
</dbReference>
<dbReference type="AlphaFoldDB" id="A0ABD5WQW2"/>
<keyword evidence="1" id="KW-0472">Membrane</keyword>
<evidence type="ECO:0000259" key="2">
    <source>
        <dbReference type="Pfam" id="PF13796"/>
    </source>
</evidence>
<feature type="transmembrane region" description="Helical" evidence="1">
    <location>
        <begin position="124"/>
        <end position="151"/>
    </location>
</feature>
<evidence type="ECO:0000313" key="4">
    <source>
        <dbReference type="Proteomes" id="UP001596388"/>
    </source>
</evidence>
<feature type="domain" description="Putative sensor" evidence="2">
    <location>
        <begin position="28"/>
        <end position="204"/>
    </location>
</feature>
<dbReference type="EMBL" id="JBHTAG010000002">
    <property type="protein sequence ID" value="MFC7095935.1"/>
    <property type="molecule type" value="Genomic_DNA"/>
</dbReference>
<accession>A0ABD5WQW2</accession>
<keyword evidence="4" id="KW-1185">Reference proteome</keyword>